<keyword evidence="5" id="KW-1185">Reference proteome</keyword>
<dbReference type="RefSeq" id="WP_171609031.1">
    <property type="nucleotide sequence ID" value="NZ_WHPF01000012.1"/>
</dbReference>
<keyword evidence="3" id="KW-0326">Glycosidase</keyword>
<sequence>MQPISPKALQLILQSEGLNQPGIWPGGASGITIGIGYDLGYTTIDRFESDWNKAIPGPTLLRLREVIGLTGIKAKNKAAQLADIKIKRVESEKVFTEKTIPQEQLRTQIAFPGLENLPADAQGALVSLVYNRGASMIDSPGKDNRKEMRAIKAAVAKGDLKEIAKQLRSMKRLWEGKGLNGLIKRREDEALLVEGSIA</sequence>
<evidence type="ECO:0000256" key="1">
    <source>
        <dbReference type="ARBA" id="ARBA00022529"/>
    </source>
</evidence>
<dbReference type="GO" id="GO:0042742">
    <property type="term" value="P:defense response to bacterium"/>
    <property type="evidence" value="ECO:0007669"/>
    <property type="project" value="UniProtKB-KW"/>
</dbReference>
<dbReference type="Proteomes" id="UP000598971">
    <property type="component" value="Unassembled WGS sequence"/>
</dbReference>
<evidence type="ECO:0000256" key="2">
    <source>
        <dbReference type="ARBA" id="ARBA00022638"/>
    </source>
</evidence>
<dbReference type="InterPro" id="IPR023346">
    <property type="entry name" value="Lysozyme-like_dom_sf"/>
</dbReference>
<name>A0A8J8FGP0_9BACT</name>
<reference evidence="4" key="1">
    <citation type="submission" date="2019-10" db="EMBL/GenBank/DDBJ databases">
        <title>Draft genome sequence of Panacibacter sp. KCS-6.</title>
        <authorList>
            <person name="Yim K.J."/>
        </authorList>
    </citation>
    <scope>NUCLEOTIDE SEQUENCE</scope>
    <source>
        <strain evidence="4">KCS-6</strain>
    </source>
</reference>
<keyword evidence="1 3" id="KW-0929">Antimicrobial</keyword>
<comment type="similarity">
    <text evidence="3">Belongs to the glycosyl hydrolase 24 family.</text>
</comment>
<dbReference type="GO" id="GO:0031640">
    <property type="term" value="P:killing of cells of another organism"/>
    <property type="evidence" value="ECO:0007669"/>
    <property type="project" value="UniProtKB-KW"/>
</dbReference>
<evidence type="ECO:0000313" key="4">
    <source>
        <dbReference type="EMBL" id="NNV57087.1"/>
    </source>
</evidence>
<dbReference type="EMBL" id="WHPF01000012">
    <property type="protein sequence ID" value="NNV57087.1"/>
    <property type="molecule type" value="Genomic_DNA"/>
</dbReference>
<gene>
    <name evidence="4" type="ORF">GD597_16560</name>
</gene>
<dbReference type="InterPro" id="IPR023347">
    <property type="entry name" value="Lysozyme_dom_sf"/>
</dbReference>
<evidence type="ECO:0000256" key="3">
    <source>
        <dbReference type="RuleBase" id="RU003788"/>
    </source>
</evidence>
<proteinExistence type="inferred from homology"/>
<dbReference type="SUPFAM" id="SSF53955">
    <property type="entry name" value="Lysozyme-like"/>
    <property type="match status" value="1"/>
</dbReference>
<dbReference type="InterPro" id="IPR002196">
    <property type="entry name" value="Glyco_hydro_24"/>
</dbReference>
<dbReference type="AlphaFoldDB" id="A0A8J8FGP0"/>
<protein>
    <recommendedName>
        <fullName evidence="3">Lysozyme</fullName>
        <ecNumber evidence="3">3.2.1.17</ecNumber>
    </recommendedName>
</protein>
<dbReference type="GO" id="GO:0009253">
    <property type="term" value="P:peptidoglycan catabolic process"/>
    <property type="evidence" value="ECO:0007669"/>
    <property type="project" value="InterPro"/>
</dbReference>
<dbReference type="EC" id="3.2.1.17" evidence="3"/>
<dbReference type="Gene3D" id="1.10.530.40">
    <property type="match status" value="1"/>
</dbReference>
<dbReference type="GO" id="GO:0003796">
    <property type="term" value="F:lysozyme activity"/>
    <property type="evidence" value="ECO:0007669"/>
    <property type="project" value="UniProtKB-EC"/>
</dbReference>
<evidence type="ECO:0000313" key="5">
    <source>
        <dbReference type="Proteomes" id="UP000598971"/>
    </source>
</evidence>
<keyword evidence="3" id="KW-0378">Hydrolase</keyword>
<comment type="catalytic activity">
    <reaction evidence="3">
        <text>Hydrolysis of (1-&gt;4)-beta-linkages between N-acetylmuramic acid and N-acetyl-D-glucosamine residues in a peptidoglycan and between N-acetyl-D-glucosamine residues in chitodextrins.</text>
        <dbReference type="EC" id="3.2.1.17"/>
    </reaction>
</comment>
<organism evidence="4 5">
    <name type="scientific">Limnovirga soli</name>
    <dbReference type="NCBI Taxonomy" id="2656915"/>
    <lineage>
        <taxon>Bacteria</taxon>
        <taxon>Pseudomonadati</taxon>
        <taxon>Bacteroidota</taxon>
        <taxon>Chitinophagia</taxon>
        <taxon>Chitinophagales</taxon>
        <taxon>Chitinophagaceae</taxon>
        <taxon>Limnovirga</taxon>
    </lineage>
</organism>
<dbReference type="GO" id="GO:0016998">
    <property type="term" value="P:cell wall macromolecule catabolic process"/>
    <property type="evidence" value="ECO:0007669"/>
    <property type="project" value="InterPro"/>
</dbReference>
<keyword evidence="2 3" id="KW-0081">Bacteriolytic enzyme</keyword>
<dbReference type="Pfam" id="PF00959">
    <property type="entry name" value="Phage_lysozyme"/>
    <property type="match status" value="1"/>
</dbReference>
<comment type="caution">
    <text evidence="4">The sequence shown here is derived from an EMBL/GenBank/DDBJ whole genome shotgun (WGS) entry which is preliminary data.</text>
</comment>
<accession>A0A8J8FGP0</accession>